<sequence>MKQVIAFADEFGNNSFKFSTESSHFIIASVIVNYEDLDEFYSEVEKIRIKYFQKGEIKSSKVKDNHKRRLLILNELIKLKFNIYSVVVDKIKLYGEGFKYKKSFYKYLNGILYKELYKTFPKLELKVDEHGGNEFMLEFKEYVKQNHIRTLFEGSEFFVNQSDKELGVQVADFIAGTLGYIFDEHKNNEYSYQFLEVISNKIISINHFPKVYKLNEYNESEVDEFYNQAITDLSLRSIFDYLDTVSSDSQQKQDSINFLKVLVRYHESNHYKNYTTAQEFIEHLNVNRENKLSKEQFVNMVGSLRDKGILIGSSREGYKIPTNHKEIKKYVQHGNSIILPLLRRINVCREAILLATNNSLDILDEPEFNTLKVIINDIP</sequence>
<organism evidence="1 2">
    <name type="scientific">Elizabethkingia anophelis</name>
    <dbReference type="NCBI Taxonomy" id="1117645"/>
    <lineage>
        <taxon>Bacteria</taxon>
        <taxon>Pseudomonadati</taxon>
        <taxon>Bacteroidota</taxon>
        <taxon>Flavobacteriia</taxon>
        <taxon>Flavobacteriales</taxon>
        <taxon>Weeksellaceae</taxon>
        <taxon>Elizabethkingia</taxon>
    </lineage>
</organism>
<evidence type="ECO:0000313" key="2">
    <source>
        <dbReference type="Proteomes" id="UP000254876"/>
    </source>
</evidence>
<accession>A0A7Z7LV01</accession>
<comment type="caution">
    <text evidence="1">The sequence shown here is derived from an EMBL/GenBank/DDBJ whole genome shotgun (WGS) entry which is preliminary data.</text>
</comment>
<reference evidence="1 2" key="1">
    <citation type="submission" date="2018-06" db="EMBL/GenBank/DDBJ databases">
        <authorList>
            <consortium name="Pathogen Informatics"/>
            <person name="Doyle S."/>
        </authorList>
    </citation>
    <scope>NUCLEOTIDE SEQUENCE [LARGE SCALE GENOMIC DNA]</scope>
    <source>
        <strain evidence="1 2">NCTC10588</strain>
    </source>
</reference>
<name>A0A7Z7LV01_9FLAO</name>
<gene>
    <name evidence="1" type="ORF">NCTC10588_00792</name>
</gene>
<proteinExistence type="predicted"/>
<protein>
    <submittedName>
        <fullName evidence="1">Protein of uncharacterized function (DUF3800)</fullName>
    </submittedName>
</protein>
<evidence type="ECO:0000313" key="1">
    <source>
        <dbReference type="EMBL" id="STC96923.1"/>
    </source>
</evidence>
<dbReference type="Proteomes" id="UP000254876">
    <property type="component" value="Unassembled WGS sequence"/>
</dbReference>
<dbReference type="EMBL" id="UFYD01000001">
    <property type="protein sequence ID" value="STC96923.1"/>
    <property type="molecule type" value="Genomic_DNA"/>
</dbReference>
<dbReference type="Pfam" id="PF12686">
    <property type="entry name" value="DUF3800"/>
    <property type="match status" value="1"/>
</dbReference>
<dbReference type="AlphaFoldDB" id="A0A7Z7LV01"/>
<dbReference type="InterPro" id="IPR024524">
    <property type="entry name" value="DUF3800"/>
</dbReference>
<dbReference type="RefSeq" id="WP_115172332.1">
    <property type="nucleotide sequence ID" value="NZ_JACLEQ010000007.1"/>
</dbReference>